<feature type="compositionally biased region" description="Gly residues" evidence="1">
    <location>
        <begin position="280"/>
        <end position="312"/>
    </location>
</feature>
<proteinExistence type="predicted"/>
<dbReference type="RefSeq" id="WP_189122266.1">
    <property type="nucleotide sequence ID" value="NZ_BMNH01000001.1"/>
</dbReference>
<dbReference type="Proteomes" id="UP000646523">
    <property type="component" value="Unassembled WGS sequence"/>
</dbReference>
<dbReference type="AlphaFoldDB" id="A0A917YNR1"/>
<evidence type="ECO:0000256" key="1">
    <source>
        <dbReference type="SAM" id="MobiDB-lite"/>
    </source>
</evidence>
<dbReference type="EMBL" id="BMNH01000001">
    <property type="protein sequence ID" value="GGO61888.1"/>
    <property type="molecule type" value="Genomic_DNA"/>
</dbReference>
<name>A0A917YNR1_9ACTN</name>
<evidence type="ECO:0000313" key="3">
    <source>
        <dbReference type="Proteomes" id="UP000646523"/>
    </source>
</evidence>
<comment type="caution">
    <text evidence="2">The sequence shown here is derived from an EMBL/GenBank/DDBJ whole genome shotgun (WGS) entry which is preliminary data.</text>
</comment>
<reference evidence="2" key="2">
    <citation type="submission" date="2020-09" db="EMBL/GenBank/DDBJ databases">
        <authorList>
            <person name="Sun Q."/>
            <person name="Zhou Y."/>
        </authorList>
    </citation>
    <scope>NUCLEOTIDE SEQUENCE</scope>
    <source>
        <strain evidence="2">CGMCC 4.7368</strain>
    </source>
</reference>
<sequence length="332" mass="35528">MTEWVKVETVVEPTGLKGKGDLVLFCGFQGRDGGPGEDDDLTQWVPGTEDERLAWLAALQECRGEIAAARDELHKAKAWELRWRTRRISSRHDARVRRAVEAYQPVQEEIRLRLAAERRRQEEVFRTVSAQQVWRYGVADHSPYTAVAYRDDVTPDPSMPPSSAAARASRPVSGFELTAGLRALRRGRVRRVKWDPAAVAETRRHYGEAAAEVWKQWVNQISGSMARDFPEGGGDWPKSDAGNLDEGAKGWFEPEAGNLDWLADISPHADSAGEASTSGSSGGGYSGGGYSGGGYSGGGSSSRGGSSGGYSSGGSSSSGDSGGDSGSSGGWD</sequence>
<protein>
    <submittedName>
        <fullName evidence="2">Uncharacterized protein</fullName>
    </submittedName>
</protein>
<accession>A0A917YNR1</accession>
<organism evidence="2 3">
    <name type="scientific">Nonomuraea cavernae</name>
    <dbReference type="NCBI Taxonomy" id="2045107"/>
    <lineage>
        <taxon>Bacteria</taxon>
        <taxon>Bacillati</taxon>
        <taxon>Actinomycetota</taxon>
        <taxon>Actinomycetes</taxon>
        <taxon>Streptosporangiales</taxon>
        <taxon>Streptosporangiaceae</taxon>
        <taxon>Nonomuraea</taxon>
    </lineage>
</organism>
<gene>
    <name evidence="2" type="ORF">GCM10012289_05190</name>
</gene>
<keyword evidence="3" id="KW-1185">Reference proteome</keyword>
<feature type="region of interest" description="Disordered" evidence="1">
    <location>
        <begin position="269"/>
        <end position="332"/>
    </location>
</feature>
<reference evidence="2" key="1">
    <citation type="journal article" date="2014" name="Int. J. Syst. Evol. Microbiol.">
        <title>Complete genome sequence of Corynebacterium casei LMG S-19264T (=DSM 44701T), isolated from a smear-ripened cheese.</title>
        <authorList>
            <consortium name="US DOE Joint Genome Institute (JGI-PGF)"/>
            <person name="Walter F."/>
            <person name="Albersmeier A."/>
            <person name="Kalinowski J."/>
            <person name="Ruckert C."/>
        </authorList>
    </citation>
    <scope>NUCLEOTIDE SEQUENCE</scope>
    <source>
        <strain evidence="2">CGMCC 4.7368</strain>
    </source>
</reference>
<feature type="compositionally biased region" description="Gly residues" evidence="1">
    <location>
        <begin position="320"/>
        <end position="332"/>
    </location>
</feature>
<feature type="region of interest" description="Disordered" evidence="1">
    <location>
        <begin position="228"/>
        <end position="252"/>
    </location>
</feature>
<evidence type="ECO:0000313" key="2">
    <source>
        <dbReference type="EMBL" id="GGO61888.1"/>
    </source>
</evidence>